<name>A0A4Z1F9Q3_9HELO</name>
<protein>
    <submittedName>
        <fullName evidence="2">Uncharacterized protein</fullName>
    </submittedName>
</protein>
<proteinExistence type="predicted"/>
<reference evidence="2 3" key="1">
    <citation type="submission" date="2017-12" db="EMBL/GenBank/DDBJ databases">
        <title>Comparative genomics of Botrytis spp.</title>
        <authorList>
            <person name="Valero-Jimenez C.A."/>
            <person name="Tapia P."/>
            <person name="Veloso J."/>
            <person name="Silva-Moreno E."/>
            <person name="Staats M."/>
            <person name="Valdes J.H."/>
            <person name="Van Kan J.A.L."/>
        </authorList>
    </citation>
    <scope>NUCLEOTIDE SEQUENCE [LARGE SCALE GENOMIC DNA]</scope>
    <source>
        <strain evidence="2 3">Bt9001</strain>
    </source>
</reference>
<gene>
    <name evidence="2" type="ORF">BTUL_0003g00560</name>
</gene>
<evidence type="ECO:0000256" key="1">
    <source>
        <dbReference type="SAM" id="MobiDB-lite"/>
    </source>
</evidence>
<dbReference type="Proteomes" id="UP000297777">
    <property type="component" value="Unassembled WGS sequence"/>
</dbReference>
<dbReference type="AlphaFoldDB" id="A0A4Z1F9Q3"/>
<organism evidence="2 3">
    <name type="scientific">Botrytis tulipae</name>
    <dbReference type="NCBI Taxonomy" id="87230"/>
    <lineage>
        <taxon>Eukaryota</taxon>
        <taxon>Fungi</taxon>
        <taxon>Dikarya</taxon>
        <taxon>Ascomycota</taxon>
        <taxon>Pezizomycotina</taxon>
        <taxon>Leotiomycetes</taxon>
        <taxon>Helotiales</taxon>
        <taxon>Sclerotiniaceae</taxon>
        <taxon>Botrytis</taxon>
    </lineage>
</organism>
<comment type="caution">
    <text evidence="2">The sequence shown here is derived from an EMBL/GenBank/DDBJ whole genome shotgun (WGS) entry which is preliminary data.</text>
</comment>
<evidence type="ECO:0000313" key="2">
    <source>
        <dbReference type="EMBL" id="TGO19602.1"/>
    </source>
</evidence>
<keyword evidence="3" id="KW-1185">Reference proteome</keyword>
<sequence>MGNDIDKKEFDQGHEQEQVRENDKRDYGIEIWNDARDLKSLFRVYKVAGFQVKIQLALCDVVSTR</sequence>
<feature type="region of interest" description="Disordered" evidence="1">
    <location>
        <begin position="1"/>
        <end position="22"/>
    </location>
</feature>
<dbReference type="OrthoDB" id="10568960at2759"/>
<dbReference type="EMBL" id="PQXH01000003">
    <property type="protein sequence ID" value="TGO19602.1"/>
    <property type="molecule type" value="Genomic_DNA"/>
</dbReference>
<evidence type="ECO:0000313" key="3">
    <source>
        <dbReference type="Proteomes" id="UP000297777"/>
    </source>
</evidence>
<accession>A0A4Z1F9Q3</accession>